<protein>
    <submittedName>
        <fullName evidence="2">Phage-like endonuclease</fullName>
    </submittedName>
</protein>
<dbReference type="Gene3D" id="3.90.75.20">
    <property type="match status" value="1"/>
</dbReference>
<keyword evidence="3" id="KW-1185">Reference proteome</keyword>
<gene>
    <name evidence="2" type="ORF">NCTC10913_04931</name>
</gene>
<organism evidence="2 3">
    <name type="scientific">Clostridium carnis</name>
    <dbReference type="NCBI Taxonomy" id="1530"/>
    <lineage>
        <taxon>Bacteria</taxon>
        <taxon>Bacillati</taxon>
        <taxon>Bacillota</taxon>
        <taxon>Clostridia</taxon>
        <taxon>Eubacteriales</taxon>
        <taxon>Clostridiaceae</taxon>
        <taxon>Clostridium</taxon>
    </lineage>
</organism>
<sequence>MSEIWKDIEGYEGLYQISNLGRVKRLGHQCGAIYRNEHLLKPYLRDRYLSVRLSKNGKVKNCNIHRLVASAFIPNPNNYDVVNHIDTNRMNNNVNNLEWCTQSYNCIHAVNNGIASKQNDVLITNVKDNSTLKFKSANSASKYLGFDRQWIAINLKRKGNPFCYKDYKIEVVKRC</sequence>
<name>A0ABY6T1F0_9CLOT</name>
<dbReference type="SUPFAM" id="SSF54060">
    <property type="entry name" value="His-Me finger endonucleases"/>
    <property type="match status" value="1"/>
</dbReference>
<evidence type="ECO:0000313" key="2">
    <source>
        <dbReference type="EMBL" id="VDG74685.1"/>
    </source>
</evidence>
<dbReference type="InterPro" id="IPR010902">
    <property type="entry name" value="NUMOD4"/>
</dbReference>
<comment type="caution">
    <text evidence="2">The sequence shown here is derived from an EMBL/GenBank/DDBJ whole genome shotgun (WGS) entry which is preliminary data.</text>
</comment>
<dbReference type="EMBL" id="UYIN01000024">
    <property type="protein sequence ID" value="VDG74685.1"/>
    <property type="molecule type" value="Genomic_DNA"/>
</dbReference>
<dbReference type="InterPro" id="IPR044925">
    <property type="entry name" value="His-Me_finger_sf"/>
</dbReference>
<dbReference type="Pfam" id="PF07463">
    <property type="entry name" value="NUMOD4"/>
    <property type="match status" value="1"/>
</dbReference>
<proteinExistence type="predicted"/>
<accession>A0ABY6T1F0</accession>
<reference evidence="2 3" key="1">
    <citation type="submission" date="2018-11" db="EMBL/GenBank/DDBJ databases">
        <authorList>
            <consortium name="Pathogen Informatics"/>
        </authorList>
    </citation>
    <scope>NUCLEOTIDE SEQUENCE [LARGE SCALE GENOMIC DNA]</scope>
    <source>
        <strain evidence="2 3">NCTC10913</strain>
    </source>
</reference>
<evidence type="ECO:0000259" key="1">
    <source>
        <dbReference type="Pfam" id="PF07463"/>
    </source>
</evidence>
<dbReference type="Proteomes" id="UP000277570">
    <property type="component" value="Unassembled WGS sequence"/>
</dbReference>
<evidence type="ECO:0000313" key="3">
    <source>
        <dbReference type="Proteomes" id="UP000277570"/>
    </source>
</evidence>
<dbReference type="RefSeq" id="WP_125150240.1">
    <property type="nucleotide sequence ID" value="NZ_UYIN01000024.1"/>
</dbReference>
<feature type="domain" description="NUMOD4" evidence="1">
    <location>
        <begin position="3"/>
        <end position="54"/>
    </location>
</feature>